<evidence type="ECO:0000313" key="2">
    <source>
        <dbReference type="Proteomes" id="UP001162992"/>
    </source>
</evidence>
<accession>A0ACC2D262</accession>
<name>A0ACC2D262_DIPCM</name>
<organism evidence="1 2">
    <name type="scientific">Diphasiastrum complanatum</name>
    <name type="common">Issler's clubmoss</name>
    <name type="synonym">Lycopodium complanatum</name>
    <dbReference type="NCBI Taxonomy" id="34168"/>
    <lineage>
        <taxon>Eukaryota</taxon>
        <taxon>Viridiplantae</taxon>
        <taxon>Streptophyta</taxon>
        <taxon>Embryophyta</taxon>
        <taxon>Tracheophyta</taxon>
        <taxon>Lycopodiopsida</taxon>
        <taxon>Lycopodiales</taxon>
        <taxon>Lycopodiaceae</taxon>
        <taxon>Lycopodioideae</taxon>
        <taxon>Diphasiastrum</taxon>
    </lineage>
</organism>
<gene>
    <name evidence="1" type="ORF">O6H91_07G008300</name>
</gene>
<comment type="caution">
    <text evidence="1">The sequence shown here is derived from an EMBL/GenBank/DDBJ whole genome shotgun (WGS) entry which is preliminary data.</text>
</comment>
<keyword evidence="2" id="KW-1185">Reference proteome</keyword>
<protein>
    <submittedName>
        <fullName evidence="1">Uncharacterized protein</fullName>
    </submittedName>
</protein>
<reference evidence="2" key="1">
    <citation type="journal article" date="2024" name="Proc. Natl. Acad. Sci. U.S.A.">
        <title>Extraordinary preservation of gene collinearity over three hundred million years revealed in homosporous lycophytes.</title>
        <authorList>
            <person name="Li C."/>
            <person name="Wickell D."/>
            <person name="Kuo L.Y."/>
            <person name="Chen X."/>
            <person name="Nie B."/>
            <person name="Liao X."/>
            <person name="Peng D."/>
            <person name="Ji J."/>
            <person name="Jenkins J."/>
            <person name="Williams M."/>
            <person name="Shu S."/>
            <person name="Plott C."/>
            <person name="Barry K."/>
            <person name="Rajasekar S."/>
            <person name="Grimwood J."/>
            <person name="Han X."/>
            <person name="Sun S."/>
            <person name="Hou Z."/>
            <person name="He W."/>
            <person name="Dai G."/>
            <person name="Sun C."/>
            <person name="Schmutz J."/>
            <person name="Leebens-Mack J.H."/>
            <person name="Li F.W."/>
            <person name="Wang L."/>
        </authorList>
    </citation>
    <scope>NUCLEOTIDE SEQUENCE [LARGE SCALE GENOMIC DNA]</scope>
    <source>
        <strain evidence="2">cv. PW_Plant_1</strain>
    </source>
</reference>
<dbReference type="Proteomes" id="UP001162992">
    <property type="component" value="Chromosome 7"/>
</dbReference>
<dbReference type="EMBL" id="CM055098">
    <property type="protein sequence ID" value="KAJ7548351.1"/>
    <property type="molecule type" value="Genomic_DNA"/>
</dbReference>
<proteinExistence type="predicted"/>
<sequence length="207" mass="23813">MCVALGDGGLAGVEGRYHSQGISCYCWRIFPIIFQRGVYPMDQFEKIKKYGLMMLVLQEEKVKSYITTVTSHIGNWLETGKVQRVVLVISSVATKEVFERWNFLIETDRKVTKNGVSREKSDKEIMGEIQAIMRQITCCVTFLPNLEEPCSFELLVYIDKDFEAPNTWEESDAKLIKKAQEVKLHSFDTKVHKIDSLVTYKLDDIDV</sequence>
<evidence type="ECO:0000313" key="1">
    <source>
        <dbReference type="EMBL" id="KAJ7548351.1"/>
    </source>
</evidence>